<dbReference type="Gene3D" id="3.40.366.10">
    <property type="entry name" value="Malonyl-Coenzyme A Acyl Carrier Protein, domain 2"/>
    <property type="match status" value="1"/>
</dbReference>
<name>C5LHF1_PERM5</name>
<dbReference type="RefSeq" id="XP_002772144.1">
    <property type="nucleotide sequence ID" value="XM_002772098.1"/>
</dbReference>
<dbReference type="SUPFAM" id="SSF51735">
    <property type="entry name" value="NAD(P)-binding Rossmann-fold domains"/>
    <property type="match status" value="1"/>
</dbReference>
<dbReference type="InterPro" id="IPR016035">
    <property type="entry name" value="Acyl_Trfase/lysoPLipase"/>
</dbReference>
<dbReference type="CDD" id="cd05274">
    <property type="entry name" value="KR_FAS_SDR_x"/>
    <property type="match status" value="1"/>
</dbReference>
<dbReference type="InterPro" id="IPR029058">
    <property type="entry name" value="AB_hydrolase_fold"/>
</dbReference>
<evidence type="ECO:0000256" key="2">
    <source>
        <dbReference type="ARBA" id="ARBA00022553"/>
    </source>
</evidence>
<dbReference type="Gene3D" id="3.40.47.10">
    <property type="match status" value="1"/>
</dbReference>
<dbReference type="PROSITE" id="PS00606">
    <property type="entry name" value="KS3_1"/>
    <property type="match status" value="1"/>
</dbReference>
<dbReference type="GO" id="GO:0005737">
    <property type="term" value="C:cytoplasm"/>
    <property type="evidence" value="ECO:0007669"/>
    <property type="project" value="TreeGrafter"/>
</dbReference>
<dbReference type="Proteomes" id="UP000007800">
    <property type="component" value="Unassembled WGS sequence"/>
</dbReference>
<dbReference type="InterPro" id="IPR005645">
    <property type="entry name" value="FSH-like_dom"/>
</dbReference>
<organism evidence="6">
    <name type="scientific">Perkinsus marinus (strain ATCC 50983 / TXsc)</name>
    <dbReference type="NCBI Taxonomy" id="423536"/>
    <lineage>
        <taxon>Eukaryota</taxon>
        <taxon>Sar</taxon>
        <taxon>Alveolata</taxon>
        <taxon>Perkinsozoa</taxon>
        <taxon>Perkinsea</taxon>
        <taxon>Perkinsida</taxon>
        <taxon>Perkinsidae</taxon>
        <taxon>Perkinsus</taxon>
    </lineage>
</organism>
<keyword evidence="1" id="KW-0596">Phosphopantetheine</keyword>
<dbReference type="InterPro" id="IPR016039">
    <property type="entry name" value="Thiolase-like"/>
</dbReference>
<evidence type="ECO:0000256" key="3">
    <source>
        <dbReference type="ARBA" id="ARBA00022679"/>
    </source>
</evidence>
<dbReference type="InterPro" id="IPR013968">
    <property type="entry name" value="PKS_KR"/>
</dbReference>
<dbReference type="InParanoid" id="C5LHF1"/>
<reference evidence="5 6" key="1">
    <citation type="submission" date="2008-07" db="EMBL/GenBank/DDBJ databases">
        <authorList>
            <person name="El-Sayed N."/>
            <person name="Caler E."/>
            <person name="Inman J."/>
            <person name="Amedeo P."/>
            <person name="Hass B."/>
            <person name="Wortman J."/>
        </authorList>
    </citation>
    <scope>NUCLEOTIDE SEQUENCE [LARGE SCALE GENOMIC DNA]</scope>
    <source>
        <strain evidence="6">ATCC 50983 / TXsc</strain>
    </source>
</reference>
<dbReference type="PANTHER" id="PTHR43775">
    <property type="entry name" value="FATTY ACID SYNTHASE"/>
    <property type="match status" value="1"/>
</dbReference>
<dbReference type="InterPro" id="IPR057326">
    <property type="entry name" value="KR_dom"/>
</dbReference>
<dbReference type="InterPro" id="IPR001227">
    <property type="entry name" value="Ac_transferase_dom_sf"/>
</dbReference>
<dbReference type="InterPro" id="IPR018201">
    <property type="entry name" value="Ketoacyl_synth_AS"/>
</dbReference>
<dbReference type="Pfam" id="PF03959">
    <property type="entry name" value="FSH1"/>
    <property type="match status" value="1"/>
</dbReference>
<evidence type="ECO:0000256" key="1">
    <source>
        <dbReference type="ARBA" id="ARBA00022450"/>
    </source>
</evidence>
<dbReference type="InterPro" id="IPR014030">
    <property type="entry name" value="Ketoacyl_synth_N"/>
</dbReference>
<dbReference type="Pfam" id="PF00109">
    <property type="entry name" value="ketoacyl-synt"/>
    <property type="match status" value="1"/>
</dbReference>
<feature type="domain" description="Ketosynthase family 3 (KS3)" evidence="4">
    <location>
        <begin position="1"/>
        <end position="294"/>
    </location>
</feature>
<dbReference type="CDD" id="cd00833">
    <property type="entry name" value="PKS"/>
    <property type="match status" value="1"/>
</dbReference>
<dbReference type="Gene3D" id="3.40.50.720">
    <property type="entry name" value="NAD(P)-binding Rossmann-like Domain"/>
    <property type="match status" value="2"/>
</dbReference>
<dbReference type="Gene3D" id="3.40.50.1820">
    <property type="entry name" value="alpha/beta hydrolase"/>
    <property type="match status" value="1"/>
</dbReference>
<accession>C5LHF1</accession>
<dbReference type="InterPro" id="IPR050091">
    <property type="entry name" value="PKS_NRPS_Biosynth_Enz"/>
</dbReference>
<dbReference type="GeneID" id="9044709"/>
<keyword evidence="6" id="KW-1185">Reference proteome</keyword>
<dbReference type="InterPro" id="IPR014043">
    <property type="entry name" value="Acyl_transferase_dom"/>
</dbReference>
<sequence length="1706" mass="182702">MSDPDRYFTLEMGNDKDYIAMRTSHALNLTGPSMCIGTACSSALVAICQAVEALRDGTCDMALCGGVSLVLPQNEHASQEGMIWSSDGKCKPFTDQASGTANSNGGHCFLLKRYDDALRDSDPVYCLISGVGVCNDGAGEPFSAPSVDGHERAIRAAQNDCSSAISGEVGMIEAHATGTYVGDPIEAEALSGQYWRNKGEGKISVGSVKGNIGHANTAAGAMGFAKAAMCVYEAVLVPSGSSSEGNVNPLLSHRLEASNMELQRVFEPWYGSRRVAAISALGIGGTNAHVIIESGPHAVKSPMAVSEKAPICIPFSSYSQDGLRKGVEGLIKFLQVSPDSADLASVAYTLGIFRPSLPYRTVVEFTSSLPDAAIAQLADIDFEDVNECSGACECVTLVCPGQGLALPQPGMVFIEPEIVALLGEDPVLTYHRQPTPVTAQVALFAISYSTTLRLLRIIPETTRIQLLGASLGEWVAATVCGVMPLKQALQIVRLRARLITEGNTGKMLAINGSTLEDLSQLPGGVEVACANADKRIVVSGPPESIESFKATLEVPCKVLDTAGAFHSTYVDRAVAVLEKEIPVVVPDLRKPCKYNLISTATHVDGECDFASARYWCRQTRRTVMLGRALKEAGEGGTMFIDVGPGAGMRTLIRECVPSAEVLCAVRYYDKTDDVLRGAMWAKGILSKPPVPEKEGLSRVLSLPMRGWRRTKCWPADRDTSRDSHPASSASDVTSMMYIEDWKDLPVTPPSLDNGPSRELAGIRLLGRVPSCGDVMWCRDVSEFDVVVKSLGRAIVVVDAEDDSDPISLLGDVIKFVQESLIPNGRLLSHMDTFLVIRDCQCASSVVGFARSLMSEHGSNLGLRIVRVLDMKNLPSFIELPSLGEYKVADGTVKLRQLCRSPPATPRADLSQQLGDGVIVITGGFGGLGQLVAKWAVDNLSCNKIVLLGRAASSSLSSLSLQCPVDVRIADVSNSASLIDAISEYRGMVTVVFHCAGVVEDAVVENAPSDYQELYRAVAAKVLGPVNLVKALGSGPRYVLFSSSSSAFGNPGQSVYAAANSASDYFAEKSSADVLSIQWGGWSKSIASSMSAKYNINPTAGEHFLQPREGLQAMGNLLSSLADGHLKSRSPLTIALVSTEAPAGRFSRGHHIMGTCNLKDERKVRMLEGLGVSEIFDSRDASSWYVPMMAGKTMRPYVIIGALDGDQLSRSFEVVASNGFILDLAKKEQMLETSSLPLSHFLRGVTYSACHLDEFMRTAKPAEVADLMKRVWQEAAAQDVEGSMPVTIYPGQELKNALEVLTSGRNIGKVVVELEAPTLNGMAPAPIVDVRCNEDPVTGAALVVTALDSKFIAESPTVTVRAARTVPVDLLKPLVNLKPTSAIYVALSRAPELPASPIWHNCCEVSSASSSTDSNNRLATLISAVRQRGNASVLGSISDDEIANKSLDELGFDSLARLQLSATIRKLAPSLRSLTGNELVGHLPLNEIATGKLTPGRPLSSHRPKWLALHGFRTNSDLFAQQLAGLGDFLGIDLIFINAPHEAHGPGYGRSTGALDGYEWWWKGDSEDVSYETGWIGTEGLLSSQEFLREQVQRVRPSGVVGFSQGGGMAYWMLCEGLVNTAVLFSPVSPAVAQTKRLMDSSNVVVVRSSRADEASMVFCDDIIDEDLILIHEEGHAVPKCSEEKYKSLYDSMKQRLELSSDAVRGV</sequence>
<evidence type="ECO:0000313" key="6">
    <source>
        <dbReference type="Proteomes" id="UP000007800"/>
    </source>
</evidence>
<keyword evidence="2" id="KW-0597">Phosphoprotein</keyword>
<dbReference type="SMART" id="SM00829">
    <property type="entry name" value="PKS_ER"/>
    <property type="match status" value="1"/>
</dbReference>
<dbReference type="InterPro" id="IPR020841">
    <property type="entry name" value="PKS_Beta-ketoAc_synthase_dom"/>
</dbReference>
<dbReference type="Gene3D" id="1.10.1240.100">
    <property type="match status" value="1"/>
</dbReference>
<dbReference type="SMART" id="SM00822">
    <property type="entry name" value="PKS_KR"/>
    <property type="match status" value="1"/>
</dbReference>
<dbReference type="EMBL" id="GG682011">
    <property type="protein sequence ID" value="EER03960.1"/>
    <property type="molecule type" value="Genomic_DNA"/>
</dbReference>
<dbReference type="GO" id="GO:0005886">
    <property type="term" value="C:plasma membrane"/>
    <property type="evidence" value="ECO:0007669"/>
    <property type="project" value="TreeGrafter"/>
</dbReference>
<protein>
    <submittedName>
        <fullName evidence="5">Polyketide synthase, putative</fullName>
    </submittedName>
</protein>
<proteinExistence type="predicted"/>
<dbReference type="SUPFAM" id="SSF52151">
    <property type="entry name" value="FabD/lysophospholipase-like"/>
    <property type="match status" value="1"/>
</dbReference>
<dbReference type="GO" id="GO:0006633">
    <property type="term" value="P:fatty acid biosynthetic process"/>
    <property type="evidence" value="ECO:0007669"/>
    <property type="project" value="InterPro"/>
</dbReference>
<dbReference type="InterPro" id="IPR036291">
    <property type="entry name" value="NAD(P)-bd_dom_sf"/>
</dbReference>
<dbReference type="SUPFAM" id="SSF53901">
    <property type="entry name" value="Thiolase-like"/>
    <property type="match status" value="2"/>
</dbReference>
<dbReference type="Pfam" id="PF16197">
    <property type="entry name" value="KAsynt_C_assoc"/>
    <property type="match status" value="1"/>
</dbReference>
<dbReference type="GO" id="GO:0004315">
    <property type="term" value="F:3-oxoacyl-[acyl-carrier-protein] synthase activity"/>
    <property type="evidence" value="ECO:0007669"/>
    <property type="project" value="InterPro"/>
</dbReference>
<dbReference type="SUPFAM" id="SSF55048">
    <property type="entry name" value="Probable ACP-binding domain of malonyl-CoA ACP transacylase"/>
    <property type="match status" value="1"/>
</dbReference>
<keyword evidence="3" id="KW-0808">Transferase</keyword>
<dbReference type="Pfam" id="PF00698">
    <property type="entry name" value="Acyl_transf_1"/>
    <property type="match status" value="1"/>
</dbReference>
<dbReference type="GO" id="GO:0016491">
    <property type="term" value="F:oxidoreductase activity"/>
    <property type="evidence" value="ECO:0007669"/>
    <property type="project" value="InterPro"/>
</dbReference>
<dbReference type="InterPro" id="IPR016036">
    <property type="entry name" value="Malonyl_transacylase_ACP-bd"/>
</dbReference>
<evidence type="ECO:0000259" key="4">
    <source>
        <dbReference type="PROSITE" id="PS52004"/>
    </source>
</evidence>
<dbReference type="InterPro" id="IPR032821">
    <property type="entry name" value="PKS_assoc"/>
</dbReference>
<gene>
    <name evidence="5" type="ORF">Pmar_PMAR017375</name>
</gene>
<dbReference type="InterPro" id="IPR020843">
    <property type="entry name" value="ER"/>
</dbReference>
<dbReference type="GO" id="GO:0004312">
    <property type="term" value="F:fatty acid synthase activity"/>
    <property type="evidence" value="ECO:0007669"/>
    <property type="project" value="TreeGrafter"/>
</dbReference>
<dbReference type="OrthoDB" id="435575at2759"/>
<dbReference type="PANTHER" id="PTHR43775:SF37">
    <property type="entry name" value="SI:DKEY-61P9.11"/>
    <property type="match status" value="1"/>
</dbReference>
<evidence type="ECO:0000313" key="5">
    <source>
        <dbReference type="EMBL" id="EER03960.1"/>
    </source>
</evidence>
<dbReference type="Pfam" id="PF08659">
    <property type="entry name" value="KR"/>
    <property type="match status" value="1"/>
</dbReference>
<dbReference type="SUPFAM" id="SSF53474">
    <property type="entry name" value="alpha/beta-Hydrolases"/>
    <property type="match status" value="1"/>
</dbReference>
<dbReference type="Pfam" id="PF02801">
    <property type="entry name" value="Ketoacyl-synt_C"/>
    <property type="match status" value="1"/>
</dbReference>
<dbReference type="SMART" id="SM00825">
    <property type="entry name" value="PKS_KS"/>
    <property type="match status" value="1"/>
</dbReference>
<dbReference type="SMART" id="SM00827">
    <property type="entry name" value="PKS_AT"/>
    <property type="match status" value="1"/>
</dbReference>
<dbReference type="PROSITE" id="PS52004">
    <property type="entry name" value="KS3_2"/>
    <property type="match status" value="1"/>
</dbReference>
<dbReference type="InterPro" id="IPR014031">
    <property type="entry name" value="Ketoacyl_synth_C"/>
</dbReference>
<dbReference type="Gene3D" id="3.90.180.10">
    <property type="entry name" value="Medium-chain alcohol dehydrogenases, catalytic domain"/>
    <property type="match status" value="1"/>
</dbReference>